<name>A0ABY5T1Y9_9SPHN</name>
<gene>
    <name evidence="1" type="ORF">L1F33_06510</name>
</gene>
<dbReference type="Proteomes" id="UP001065265">
    <property type="component" value="Chromosome"/>
</dbReference>
<protein>
    <recommendedName>
        <fullName evidence="3">Lipoprotein</fullName>
    </recommendedName>
</protein>
<reference evidence="1" key="1">
    <citation type="submission" date="2022-02" db="EMBL/GenBank/DDBJ databases">
        <title>Qipengyuania spongiae sp. nov., isolated from marine sponge.</title>
        <authorList>
            <person name="Li Z."/>
            <person name="Zhang M."/>
        </authorList>
    </citation>
    <scope>NUCLEOTIDE SEQUENCE</scope>
    <source>
        <strain evidence="1">PHS-Z21</strain>
    </source>
</reference>
<dbReference type="EMBL" id="CP092471">
    <property type="protein sequence ID" value="UVI40585.1"/>
    <property type="molecule type" value="Genomic_DNA"/>
</dbReference>
<dbReference type="PROSITE" id="PS51257">
    <property type="entry name" value="PROKAR_LIPOPROTEIN"/>
    <property type="match status" value="1"/>
</dbReference>
<accession>A0ABY5T1Y9</accession>
<keyword evidence="2" id="KW-1185">Reference proteome</keyword>
<sequence>MRATTPILLAMTLSACTGRGAEAQNTQAFAAIDAEETVRFVGTEPFWGGEVTGTRLTYSTPENVDGATFRVERFAGNNGLSFSGKLDGASFDLMVTPGNCSDGMSDRRFPFFATLKLGDRDPLSGCAWTDRKPFEGSQEP</sequence>
<dbReference type="RefSeq" id="WP_265561021.1">
    <property type="nucleotide sequence ID" value="NZ_CP092471.1"/>
</dbReference>
<evidence type="ECO:0000313" key="1">
    <source>
        <dbReference type="EMBL" id="UVI40585.1"/>
    </source>
</evidence>
<evidence type="ECO:0000313" key="2">
    <source>
        <dbReference type="Proteomes" id="UP001065265"/>
    </source>
</evidence>
<evidence type="ECO:0008006" key="3">
    <source>
        <dbReference type="Google" id="ProtNLM"/>
    </source>
</evidence>
<organism evidence="1 2">
    <name type="scientific">Qipengyuania spongiae</name>
    <dbReference type="NCBI Taxonomy" id="2909673"/>
    <lineage>
        <taxon>Bacteria</taxon>
        <taxon>Pseudomonadati</taxon>
        <taxon>Pseudomonadota</taxon>
        <taxon>Alphaproteobacteria</taxon>
        <taxon>Sphingomonadales</taxon>
        <taxon>Erythrobacteraceae</taxon>
        <taxon>Qipengyuania</taxon>
    </lineage>
</organism>
<proteinExistence type="predicted"/>